<evidence type="ECO:0000313" key="2">
    <source>
        <dbReference type="Proteomes" id="UP000836841"/>
    </source>
</evidence>
<organism evidence="1 2">
    <name type="scientific">Thlaspi arvense</name>
    <name type="common">Field penny-cress</name>
    <dbReference type="NCBI Taxonomy" id="13288"/>
    <lineage>
        <taxon>Eukaryota</taxon>
        <taxon>Viridiplantae</taxon>
        <taxon>Streptophyta</taxon>
        <taxon>Embryophyta</taxon>
        <taxon>Tracheophyta</taxon>
        <taxon>Spermatophyta</taxon>
        <taxon>Magnoliopsida</taxon>
        <taxon>eudicotyledons</taxon>
        <taxon>Gunneridae</taxon>
        <taxon>Pentapetalae</taxon>
        <taxon>rosids</taxon>
        <taxon>malvids</taxon>
        <taxon>Brassicales</taxon>
        <taxon>Brassicaceae</taxon>
        <taxon>Thlaspideae</taxon>
        <taxon>Thlaspi</taxon>
    </lineage>
</organism>
<dbReference type="AlphaFoldDB" id="A0AAU9T0A6"/>
<dbReference type="Proteomes" id="UP000836841">
    <property type="component" value="Chromosome 6"/>
</dbReference>
<evidence type="ECO:0000313" key="1">
    <source>
        <dbReference type="EMBL" id="CAH2074311.1"/>
    </source>
</evidence>
<gene>
    <name evidence="1" type="ORF">TAV2_LOCUS18488</name>
</gene>
<name>A0AAU9T0A6_THLAR</name>
<proteinExistence type="predicted"/>
<accession>A0AAU9T0A6</accession>
<feature type="non-terminal residue" evidence="1">
    <location>
        <position position="1"/>
    </location>
</feature>
<dbReference type="EMBL" id="OU466862">
    <property type="protein sequence ID" value="CAH2074311.1"/>
    <property type="molecule type" value="Genomic_DNA"/>
</dbReference>
<sequence length="137" mass="15142">MVIQHGLLFSLDFSSDTVSLSCWSSCLSSRIRSSEVFFSEDTLASFEANHSTLKPARFTSANSLETLLSSSSLPFFVSAIGSPSLDIPVVKAFLNRSDSYKMPLVFPDSDNEEYVHLGGGEMYDRDDSDDEEHVLVE</sequence>
<reference evidence="1 2" key="1">
    <citation type="submission" date="2022-03" db="EMBL/GenBank/DDBJ databases">
        <authorList>
            <person name="Nunn A."/>
            <person name="Chopra R."/>
            <person name="Nunn A."/>
            <person name="Contreras Garrido A."/>
        </authorList>
    </citation>
    <scope>NUCLEOTIDE SEQUENCE [LARGE SCALE GENOMIC DNA]</scope>
</reference>
<protein>
    <submittedName>
        <fullName evidence="1">Uncharacterized protein</fullName>
    </submittedName>
</protein>
<keyword evidence="2" id="KW-1185">Reference proteome</keyword>